<dbReference type="Pfam" id="PF00512">
    <property type="entry name" value="HisKA"/>
    <property type="match status" value="1"/>
</dbReference>
<evidence type="ECO:0000256" key="4">
    <source>
        <dbReference type="SAM" id="Phobius"/>
    </source>
</evidence>
<dbReference type="SUPFAM" id="SSF47384">
    <property type="entry name" value="Homodimeric domain of signal transducing histidine kinase"/>
    <property type="match status" value="1"/>
</dbReference>
<keyword evidence="7" id="KW-1185">Reference proteome</keyword>
<feature type="transmembrane region" description="Helical" evidence="4">
    <location>
        <begin position="422"/>
        <end position="442"/>
    </location>
</feature>
<accession>A0A5B8VFX0</accession>
<dbReference type="PANTHER" id="PTHR43547:SF2">
    <property type="entry name" value="HYBRID SIGNAL TRANSDUCTION HISTIDINE KINASE C"/>
    <property type="match status" value="1"/>
</dbReference>
<dbReference type="SMART" id="SM00388">
    <property type="entry name" value="HisKA"/>
    <property type="match status" value="1"/>
</dbReference>
<keyword evidence="3" id="KW-0597">Phosphoprotein</keyword>
<dbReference type="PROSITE" id="PS50109">
    <property type="entry name" value="HIS_KIN"/>
    <property type="match status" value="1"/>
</dbReference>
<feature type="domain" description="Histidine kinase" evidence="5">
    <location>
        <begin position="475"/>
        <end position="690"/>
    </location>
</feature>
<keyword evidence="4" id="KW-0812">Transmembrane</keyword>
<dbReference type="Proteomes" id="UP000321291">
    <property type="component" value="Chromosome"/>
</dbReference>
<dbReference type="SUPFAM" id="SSF55874">
    <property type="entry name" value="ATPase domain of HSP90 chaperone/DNA topoisomerase II/histidine kinase"/>
    <property type="match status" value="1"/>
</dbReference>
<dbReference type="RefSeq" id="WP_146779638.1">
    <property type="nucleotide sequence ID" value="NZ_CP042434.1"/>
</dbReference>
<evidence type="ECO:0000313" key="6">
    <source>
        <dbReference type="EMBL" id="QEC70374.1"/>
    </source>
</evidence>
<dbReference type="InterPro" id="IPR011123">
    <property type="entry name" value="Y_Y_Y"/>
</dbReference>
<evidence type="ECO:0000256" key="2">
    <source>
        <dbReference type="ARBA" id="ARBA00012438"/>
    </source>
</evidence>
<sequence>MNPNTGKVKHFLATNKKTDIAYPNIHALLAYGDTLLIGTFEHGLDVLDLKTNKVIRHFPEKYNQTSFQQVLKSSFIVSLCRTPDGTIYVGTRLGLYKYHPYPNKKGNYFEPIIPKLGGAFIHTIMLDSKDRIWIGTMGSGLYCYNPASKELQAYLHQQGNETSISNNWITCTFEDNMHRIWVGTEGGGLCLQNSHSDSLHKFKKFTVQDGLPANTIYKILQDEKGLLWVTTSRGLMSWNTHTNKKEIFTTANGLLSDQFNYNSGFKDSSGRLYFGCVKGMISFNPNNFSESKFTAPLYITSVQAEGIEIASWNDLLNSKVAEDSNRDRLPHFIEIPHKKSSLTIEFAALSYTAPEMLQYQYKLDGLDNNWTYLSRNRKVYFTNLSPGDYTFRVKSTNVSGKWNNKEAILYIRILPAFWESNLAIVLYWLIGLGILTLLLRSYHDRQKEKNKRLVEHMAYEKEKELYEAKINFFTHVTHEIKTPLTLIKAPLEKITKQIDQYPAIQKYIRMIQRNTVRLIALSEQLLDFRKTEVSGYNLKFEKVNISQILNEIKPDFKALTKEKGLKFKMQLPEDSIILEADKDALTKILTNLLDNGTKYADTRLEAILTVNEATNQVIFSTINDGPIIDPMDSERIFEPFVRMDTAKSSSGAGLGLSLCRTLARLHHGSLKLDSQTATINKFILTLPLNQNIN</sequence>
<dbReference type="SUPFAM" id="SSF63829">
    <property type="entry name" value="Calcium-dependent phosphotriesterase"/>
    <property type="match status" value="1"/>
</dbReference>
<evidence type="ECO:0000259" key="5">
    <source>
        <dbReference type="PROSITE" id="PS50109"/>
    </source>
</evidence>
<dbReference type="AlphaFoldDB" id="A0A5B8VFX0"/>
<dbReference type="CDD" id="cd00082">
    <property type="entry name" value="HisKA"/>
    <property type="match status" value="1"/>
</dbReference>
<dbReference type="Pfam" id="PF07495">
    <property type="entry name" value="Y_Y_Y"/>
    <property type="match status" value="1"/>
</dbReference>
<dbReference type="FunFam" id="1.10.287.130:FF:000045">
    <property type="entry name" value="Two-component system sensor histidine kinase/response regulator"/>
    <property type="match status" value="1"/>
</dbReference>
<dbReference type="Gene3D" id="3.30.565.10">
    <property type="entry name" value="Histidine kinase-like ATPase, C-terminal domain"/>
    <property type="match status" value="1"/>
</dbReference>
<dbReference type="CDD" id="cd00075">
    <property type="entry name" value="HATPase"/>
    <property type="match status" value="1"/>
</dbReference>
<dbReference type="InterPro" id="IPR015943">
    <property type="entry name" value="WD40/YVTN_repeat-like_dom_sf"/>
</dbReference>
<dbReference type="InterPro" id="IPR011110">
    <property type="entry name" value="Reg_prop"/>
</dbReference>
<dbReference type="InterPro" id="IPR005467">
    <property type="entry name" value="His_kinase_dom"/>
</dbReference>
<dbReference type="EMBL" id="CP042434">
    <property type="protein sequence ID" value="QEC70374.1"/>
    <property type="molecule type" value="Genomic_DNA"/>
</dbReference>
<dbReference type="InterPro" id="IPR036097">
    <property type="entry name" value="HisK_dim/P_sf"/>
</dbReference>
<dbReference type="Pfam" id="PF02518">
    <property type="entry name" value="HATPase_c"/>
    <property type="match status" value="1"/>
</dbReference>
<keyword evidence="4" id="KW-0472">Membrane</keyword>
<keyword evidence="4" id="KW-1133">Transmembrane helix</keyword>
<dbReference type="Pfam" id="PF07494">
    <property type="entry name" value="Reg_prop"/>
    <property type="match status" value="3"/>
</dbReference>
<dbReference type="InterPro" id="IPR013783">
    <property type="entry name" value="Ig-like_fold"/>
</dbReference>
<reference evidence="6 7" key="1">
    <citation type="journal article" date="2017" name="Int. J. Syst. Evol. Microbiol.">
        <title>Arachidicoccus ginsenosidivorans sp. nov., with ginsenoside-converting activity isolated from ginseng cultivating soil.</title>
        <authorList>
            <person name="Siddiqi M.Z."/>
            <person name="Aslam Z."/>
            <person name="Im W.T."/>
        </authorList>
    </citation>
    <scope>NUCLEOTIDE SEQUENCE [LARGE SCALE GENOMIC DNA]</scope>
    <source>
        <strain evidence="6 7">Gsoil 809</strain>
    </source>
</reference>
<dbReference type="InterPro" id="IPR003594">
    <property type="entry name" value="HATPase_dom"/>
</dbReference>
<dbReference type="EC" id="2.7.13.3" evidence="2"/>
<dbReference type="InterPro" id="IPR004358">
    <property type="entry name" value="Sig_transdc_His_kin-like_C"/>
</dbReference>
<dbReference type="Gene3D" id="1.10.287.130">
    <property type="match status" value="1"/>
</dbReference>
<comment type="catalytic activity">
    <reaction evidence="1">
        <text>ATP + protein L-histidine = ADP + protein N-phospho-L-histidine.</text>
        <dbReference type="EC" id="2.7.13.3"/>
    </reaction>
</comment>
<dbReference type="SMART" id="SM00387">
    <property type="entry name" value="HATPase_c"/>
    <property type="match status" value="1"/>
</dbReference>
<dbReference type="KEGG" id="agi:FSB73_00245"/>
<evidence type="ECO:0000256" key="1">
    <source>
        <dbReference type="ARBA" id="ARBA00000085"/>
    </source>
</evidence>
<proteinExistence type="predicted"/>
<organism evidence="6 7">
    <name type="scientific">Arachidicoccus ginsenosidivorans</name>
    <dbReference type="NCBI Taxonomy" id="496057"/>
    <lineage>
        <taxon>Bacteria</taxon>
        <taxon>Pseudomonadati</taxon>
        <taxon>Bacteroidota</taxon>
        <taxon>Chitinophagia</taxon>
        <taxon>Chitinophagales</taxon>
        <taxon>Chitinophagaceae</taxon>
        <taxon>Arachidicoccus</taxon>
    </lineage>
</organism>
<dbReference type="OrthoDB" id="9809670at2"/>
<dbReference type="GO" id="GO:0000155">
    <property type="term" value="F:phosphorelay sensor kinase activity"/>
    <property type="evidence" value="ECO:0007669"/>
    <property type="project" value="InterPro"/>
</dbReference>
<dbReference type="InterPro" id="IPR036890">
    <property type="entry name" value="HATPase_C_sf"/>
</dbReference>
<dbReference type="Gene3D" id="2.130.10.10">
    <property type="entry name" value="YVTN repeat-like/Quinoprotein amine dehydrogenase"/>
    <property type="match status" value="1"/>
</dbReference>
<dbReference type="InterPro" id="IPR003661">
    <property type="entry name" value="HisK_dim/P_dom"/>
</dbReference>
<evidence type="ECO:0000313" key="7">
    <source>
        <dbReference type="Proteomes" id="UP000321291"/>
    </source>
</evidence>
<dbReference type="PANTHER" id="PTHR43547">
    <property type="entry name" value="TWO-COMPONENT HISTIDINE KINASE"/>
    <property type="match status" value="1"/>
</dbReference>
<dbReference type="Gene3D" id="2.60.40.10">
    <property type="entry name" value="Immunoglobulins"/>
    <property type="match status" value="1"/>
</dbReference>
<protein>
    <recommendedName>
        <fullName evidence="2">histidine kinase</fullName>
        <ecNumber evidence="2">2.7.13.3</ecNumber>
    </recommendedName>
</protein>
<gene>
    <name evidence="6" type="ORF">FSB73_00245</name>
</gene>
<dbReference type="PRINTS" id="PR00344">
    <property type="entry name" value="BCTRLSENSOR"/>
</dbReference>
<evidence type="ECO:0000256" key="3">
    <source>
        <dbReference type="ARBA" id="ARBA00022553"/>
    </source>
</evidence>
<name>A0A5B8VFX0_9BACT</name>